<evidence type="ECO:0000256" key="9">
    <source>
        <dbReference type="ARBA" id="ARBA00023118"/>
    </source>
</evidence>
<dbReference type="InterPro" id="IPR050079">
    <property type="entry name" value="DEAD_box_RNA_helicase"/>
</dbReference>
<reference evidence="12 13" key="1">
    <citation type="submission" date="2021-03" db="EMBL/GenBank/DDBJ databases">
        <title>Genomic Encyclopedia of Type Strains, Phase IV (KMG-IV): sequencing the most valuable type-strain genomes for metagenomic binning, comparative biology and taxonomic classification.</title>
        <authorList>
            <person name="Goeker M."/>
        </authorList>
    </citation>
    <scope>NUCLEOTIDE SEQUENCE [LARGE SCALE GENOMIC DNA]</scope>
    <source>
        <strain evidence="12 13">DSM 27563</strain>
    </source>
</reference>
<keyword evidence="3" id="KW-0540">Nuclease</keyword>
<dbReference type="Gene3D" id="1.10.3210.30">
    <property type="match status" value="1"/>
</dbReference>
<name>A0ABS4KEP9_9FIRM</name>
<evidence type="ECO:0000259" key="11">
    <source>
        <dbReference type="PROSITE" id="PS51643"/>
    </source>
</evidence>
<evidence type="ECO:0000256" key="7">
    <source>
        <dbReference type="ARBA" id="ARBA00022806"/>
    </source>
</evidence>
<keyword evidence="8" id="KW-0067">ATP-binding</keyword>
<dbReference type="NCBIfam" id="TIGR01596">
    <property type="entry name" value="cas3_HD"/>
    <property type="match status" value="1"/>
</dbReference>
<gene>
    <name evidence="12" type="ORF">J2Z71_000639</name>
</gene>
<dbReference type="InterPro" id="IPR038257">
    <property type="entry name" value="CRISPR-assoc_Cas3_HD_sf"/>
</dbReference>
<protein>
    <submittedName>
        <fullName evidence="12">CRISPR-associated endonuclease/helicase Cas3</fullName>
        <ecNumber evidence="12">3.1.-.-</ecNumber>
        <ecNumber evidence="12">3.6.4.-</ecNumber>
    </submittedName>
</protein>
<comment type="caution">
    <text evidence="12">The sequence shown here is derived from an EMBL/GenBank/DDBJ whole genome shotgun (WGS) entry which is preliminary data.</text>
</comment>
<dbReference type="SMART" id="SM00487">
    <property type="entry name" value="DEXDc"/>
    <property type="match status" value="1"/>
</dbReference>
<evidence type="ECO:0000256" key="4">
    <source>
        <dbReference type="ARBA" id="ARBA00022723"/>
    </source>
</evidence>
<feature type="domain" description="HD Cas3-type" evidence="11">
    <location>
        <begin position="6"/>
        <end position="191"/>
    </location>
</feature>
<keyword evidence="4" id="KW-0479">Metal-binding</keyword>
<organism evidence="12 13">
    <name type="scientific">Peptoniphilus stercorisuis</name>
    <dbReference type="NCBI Taxonomy" id="1436965"/>
    <lineage>
        <taxon>Bacteria</taxon>
        <taxon>Bacillati</taxon>
        <taxon>Bacillota</taxon>
        <taxon>Tissierellia</taxon>
        <taxon>Tissierellales</taxon>
        <taxon>Peptoniphilaceae</taxon>
        <taxon>Peptoniphilus</taxon>
    </lineage>
</organism>
<dbReference type="GO" id="GO:0016787">
    <property type="term" value="F:hydrolase activity"/>
    <property type="evidence" value="ECO:0007669"/>
    <property type="project" value="UniProtKB-KW"/>
</dbReference>
<dbReference type="InterPro" id="IPR006474">
    <property type="entry name" value="Helicase_Cas3_CRISPR-ass_core"/>
</dbReference>
<dbReference type="InterPro" id="IPR014001">
    <property type="entry name" value="Helicase_ATP-bd"/>
</dbReference>
<keyword evidence="7" id="KW-0347">Helicase</keyword>
<evidence type="ECO:0000256" key="8">
    <source>
        <dbReference type="ARBA" id="ARBA00022840"/>
    </source>
</evidence>
<comment type="similarity">
    <text evidence="1">In the N-terminal section; belongs to the CRISPR-associated nuclease Cas3-HD family.</text>
</comment>
<evidence type="ECO:0000256" key="1">
    <source>
        <dbReference type="ARBA" id="ARBA00006847"/>
    </source>
</evidence>
<evidence type="ECO:0000256" key="6">
    <source>
        <dbReference type="ARBA" id="ARBA00022801"/>
    </source>
</evidence>
<dbReference type="RefSeq" id="WP_245311159.1">
    <property type="nucleotide sequence ID" value="NZ_JAGGLJ010000005.1"/>
</dbReference>
<evidence type="ECO:0000256" key="3">
    <source>
        <dbReference type="ARBA" id="ARBA00022722"/>
    </source>
</evidence>
<feature type="coiled-coil region" evidence="10">
    <location>
        <begin position="667"/>
        <end position="694"/>
    </location>
</feature>
<evidence type="ECO:0000313" key="13">
    <source>
        <dbReference type="Proteomes" id="UP001519306"/>
    </source>
</evidence>
<dbReference type="EC" id="3.6.4.-" evidence="12"/>
<dbReference type="Gene3D" id="3.40.50.300">
    <property type="entry name" value="P-loop containing nucleotide triphosphate hydrolases"/>
    <property type="match status" value="2"/>
</dbReference>
<evidence type="ECO:0000256" key="10">
    <source>
        <dbReference type="SAM" id="Coils"/>
    </source>
</evidence>
<dbReference type="Pfam" id="PF22590">
    <property type="entry name" value="Cas3-like_C_2"/>
    <property type="match status" value="1"/>
</dbReference>
<keyword evidence="10" id="KW-0175">Coiled coil</keyword>
<dbReference type="InterPro" id="IPR006483">
    <property type="entry name" value="CRISPR-assoc_Cas3_HD"/>
</dbReference>
<sequence length="766" mass="90089">MKYYAKSNPKETIQEHTDNLLKEYNKLKDIYPSINVNWDLLKLACIYHDFGKINKKFQYKIGNDLVKLSTEEKNEKEIPHGILSIAFINTKFLKEKGYTSADLKILINTIAYHHERKFNIGEEKELINKEIESIKDFSKDFSYLKRDDYYKDINNKSLRRINKSRVQRSDGLENYDQYIMIKGLLNKIDYAASSYEDVEIKNDYLMNSLNEMVEEVWSTENKKAEFNKLQKYAIKNQEENLILIAETGMGKTEAGLLWIGDNKGFFTLPLKSAINAIYDRIRLDIIKDDIENKLGLLHSDAVGEILYRQELDSNKLELKNMTIDKYNTKTRNLSMPLTISTIDQIFDFVYQYGGSEIKLATLSYSKIVIDEIQMYSSDLISYLVLGLNEINRLGGQFAIITATFPPFIGELLEKEGIKFEKPEPFLDKNRIRHSYKIIEEEINAKFIYEKYNKNKVLVIANTVKEAQRLYEEIKEKYDLYEEEINLFHSGFIKKDRKDKENRIMEFGKKSDENNRNYNTGIWICTQVAEASLDIDFDILVTELSDINGLFQRMGRCYRSRSLDKDYNIFVFDGGENKTSGIGHVIDSDIFIYSKEELRKQGNGKISEKDKIDMINRIYTSEKLKDTKYLKDIKETINYINNIRSYEMKKSDAKQLFRDINSITVIPEIVYEENLEEIESAIEKLQEKTNSKLEKKEVEKLRIEKIKARNTINNYSISIPFYKVNSKNTDYKKINDYEEIIIYKCEYDKFIGINHVEIDIEKRDNFF</sequence>
<dbReference type="PANTHER" id="PTHR47959">
    <property type="entry name" value="ATP-DEPENDENT RNA HELICASE RHLE-RELATED"/>
    <property type="match status" value="1"/>
</dbReference>
<dbReference type="InterPro" id="IPR011545">
    <property type="entry name" value="DEAD/DEAH_box_helicase_dom"/>
</dbReference>
<dbReference type="CDD" id="cd09641">
    <property type="entry name" value="Cas3''_I"/>
    <property type="match status" value="1"/>
</dbReference>
<dbReference type="Proteomes" id="UP001519306">
    <property type="component" value="Unassembled WGS sequence"/>
</dbReference>
<keyword evidence="13" id="KW-1185">Reference proteome</keyword>
<accession>A0ABS4KEP9</accession>
<comment type="similarity">
    <text evidence="2">In the central section; belongs to the CRISPR-associated helicase Cas3 family.</text>
</comment>
<keyword evidence="12" id="KW-0255">Endonuclease</keyword>
<evidence type="ECO:0000313" key="12">
    <source>
        <dbReference type="EMBL" id="MBP2025114.1"/>
    </source>
</evidence>
<dbReference type="PANTHER" id="PTHR47959:SF16">
    <property type="entry name" value="CRISPR-ASSOCIATED NUCLEASE_HELICASE CAS3-RELATED"/>
    <property type="match status" value="1"/>
</dbReference>
<keyword evidence="6 12" id="KW-0378">Hydrolase</keyword>
<dbReference type="EC" id="3.1.-.-" evidence="12"/>
<dbReference type="NCBIfam" id="TIGR01587">
    <property type="entry name" value="cas3_core"/>
    <property type="match status" value="1"/>
</dbReference>
<dbReference type="Pfam" id="PF00270">
    <property type="entry name" value="DEAD"/>
    <property type="match status" value="1"/>
</dbReference>
<proteinExistence type="inferred from homology"/>
<evidence type="ECO:0000256" key="5">
    <source>
        <dbReference type="ARBA" id="ARBA00022741"/>
    </source>
</evidence>
<dbReference type="GO" id="GO:0004519">
    <property type="term" value="F:endonuclease activity"/>
    <property type="evidence" value="ECO:0007669"/>
    <property type="project" value="UniProtKB-KW"/>
</dbReference>
<keyword evidence="5" id="KW-0547">Nucleotide-binding</keyword>
<dbReference type="EMBL" id="JAGGLJ010000005">
    <property type="protein sequence ID" value="MBP2025114.1"/>
    <property type="molecule type" value="Genomic_DNA"/>
</dbReference>
<dbReference type="Pfam" id="PF18019">
    <property type="entry name" value="Cas3_HD"/>
    <property type="match status" value="1"/>
</dbReference>
<dbReference type="InterPro" id="IPR027417">
    <property type="entry name" value="P-loop_NTPase"/>
</dbReference>
<dbReference type="SUPFAM" id="SSF109604">
    <property type="entry name" value="HD-domain/PDEase-like"/>
    <property type="match status" value="1"/>
</dbReference>
<keyword evidence="9" id="KW-0051">Antiviral defense</keyword>
<dbReference type="InterPro" id="IPR054712">
    <property type="entry name" value="Cas3-like_dom"/>
</dbReference>
<dbReference type="PROSITE" id="PS51643">
    <property type="entry name" value="HD_CAS3"/>
    <property type="match status" value="1"/>
</dbReference>
<evidence type="ECO:0000256" key="2">
    <source>
        <dbReference type="ARBA" id="ARBA00009046"/>
    </source>
</evidence>
<dbReference type="SUPFAM" id="SSF52540">
    <property type="entry name" value="P-loop containing nucleoside triphosphate hydrolases"/>
    <property type="match status" value="1"/>
</dbReference>